<evidence type="ECO:0000313" key="1">
    <source>
        <dbReference type="EMBL" id="KAK9011412.1"/>
    </source>
</evidence>
<proteinExistence type="predicted"/>
<dbReference type="SUPFAM" id="SSF56672">
    <property type="entry name" value="DNA/RNA polymerases"/>
    <property type="match status" value="1"/>
</dbReference>
<dbReference type="EMBL" id="JBBPBN010000023">
    <property type="protein sequence ID" value="KAK9011412.1"/>
    <property type="molecule type" value="Genomic_DNA"/>
</dbReference>
<dbReference type="Proteomes" id="UP001396334">
    <property type="component" value="Unassembled WGS sequence"/>
</dbReference>
<evidence type="ECO:0000313" key="2">
    <source>
        <dbReference type="Proteomes" id="UP001396334"/>
    </source>
</evidence>
<name>A0ABR2REQ6_9ROSI</name>
<keyword evidence="2" id="KW-1185">Reference proteome</keyword>
<sequence>MNPDILPSEWWKPHTRIFHTASNDEFATHLISKPITVQFFLGCSIKSTVLGSRLSGKDLVVGFGMYTRAKHLRIVPDGLKYKQMFKPFVEILRLYLVEPAEKITMISEELKAKSCAESHEDFLSKCDHPLWKKSQFFIKLPFKKNEDVNPTKASHTGMNPEHQKLAETKCNDLLQQGLIEPSDSQWACEAFYVNKDQKRPEEN</sequence>
<dbReference type="Gene3D" id="3.10.10.10">
    <property type="entry name" value="HIV Type 1 Reverse Transcriptase, subunit A, domain 1"/>
    <property type="match status" value="1"/>
</dbReference>
<accession>A0ABR2REQ6</accession>
<protein>
    <submittedName>
        <fullName evidence="1">Uncharacterized protein</fullName>
    </submittedName>
</protein>
<gene>
    <name evidence="1" type="ORF">V6N11_044263</name>
</gene>
<dbReference type="InterPro" id="IPR043502">
    <property type="entry name" value="DNA/RNA_pol_sf"/>
</dbReference>
<reference evidence="1 2" key="1">
    <citation type="journal article" date="2024" name="G3 (Bethesda)">
        <title>Genome assembly of Hibiscus sabdariffa L. provides insights into metabolisms of medicinal natural products.</title>
        <authorList>
            <person name="Kim T."/>
        </authorList>
    </citation>
    <scope>NUCLEOTIDE SEQUENCE [LARGE SCALE GENOMIC DNA]</scope>
    <source>
        <strain evidence="1">TK-2024</strain>
        <tissue evidence="1">Old leaves</tissue>
    </source>
</reference>
<comment type="caution">
    <text evidence="1">The sequence shown here is derived from an EMBL/GenBank/DDBJ whole genome shotgun (WGS) entry which is preliminary data.</text>
</comment>
<organism evidence="1 2">
    <name type="scientific">Hibiscus sabdariffa</name>
    <name type="common">roselle</name>
    <dbReference type="NCBI Taxonomy" id="183260"/>
    <lineage>
        <taxon>Eukaryota</taxon>
        <taxon>Viridiplantae</taxon>
        <taxon>Streptophyta</taxon>
        <taxon>Embryophyta</taxon>
        <taxon>Tracheophyta</taxon>
        <taxon>Spermatophyta</taxon>
        <taxon>Magnoliopsida</taxon>
        <taxon>eudicotyledons</taxon>
        <taxon>Gunneridae</taxon>
        <taxon>Pentapetalae</taxon>
        <taxon>rosids</taxon>
        <taxon>malvids</taxon>
        <taxon>Malvales</taxon>
        <taxon>Malvaceae</taxon>
        <taxon>Malvoideae</taxon>
        <taxon>Hibiscus</taxon>
    </lineage>
</organism>